<dbReference type="EC" id="1.2.1.84" evidence="4"/>
<dbReference type="Proteomes" id="UP000428333">
    <property type="component" value="Linkage Group LG02"/>
</dbReference>
<dbReference type="InterPro" id="IPR013120">
    <property type="entry name" value="FAR_NAD-bd"/>
</dbReference>
<keyword evidence="4" id="KW-0521">NADP</keyword>
<dbReference type="Gene3D" id="3.40.50.720">
    <property type="entry name" value="NAD(P)-binding Rossmann-like Domain"/>
    <property type="match status" value="1"/>
</dbReference>
<feature type="domain" description="Fatty acyl-CoA reductase C-terminal" evidence="5">
    <location>
        <begin position="215"/>
        <end position="288"/>
    </location>
</feature>
<dbReference type="OrthoDB" id="429813at2759"/>
<dbReference type="CDD" id="cd09071">
    <property type="entry name" value="FAR_C"/>
    <property type="match status" value="1"/>
</dbReference>
<dbReference type="Pfam" id="PF03015">
    <property type="entry name" value="Sterile"/>
    <property type="match status" value="1"/>
</dbReference>
<evidence type="ECO:0000259" key="6">
    <source>
        <dbReference type="Pfam" id="PF07993"/>
    </source>
</evidence>
<name>A0A6A4M506_9ERIC</name>
<gene>
    <name evidence="7" type="ORF">C3L33_02802</name>
</gene>
<feature type="non-terminal residue" evidence="7">
    <location>
        <position position="1"/>
    </location>
</feature>
<dbReference type="SUPFAM" id="SSF51735">
    <property type="entry name" value="NAD(P)-binding Rossmann-fold domains"/>
    <property type="match status" value="1"/>
</dbReference>
<reference evidence="7 8" key="1">
    <citation type="journal article" date="2019" name="Genome Biol. Evol.">
        <title>The Rhododendron genome and chromosomal organization provide insight into shared whole-genome duplications across the heath family (Ericaceae).</title>
        <authorList>
            <person name="Soza V.L."/>
            <person name="Lindsley D."/>
            <person name="Waalkes A."/>
            <person name="Ramage E."/>
            <person name="Patwardhan R.P."/>
            <person name="Burton J.N."/>
            <person name="Adey A."/>
            <person name="Kumar A."/>
            <person name="Qiu R."/>
            <person name="Shendure J."/>
            <person name="Hall B."/>
        </authorList>
    </citation>
    <scope>NUCLEOTIDE SEQUENCE [LARGE SCALE GENOMIC DNA]</scope>
    <source>
        <strain evidence="7">RSF 1966-606</strain>
    </source>
</reference>
<dbReference type="InterPro" id="IPR033640">
    <property type="entry name" value="FAR_C"/>
</dbReference>
<keyword evidence="2 4" id="KW-0444">Lipid biosynthesis</keyword>
<dbReference type="GO" id="GO:0035336">
    <property type="term" value="P:long-chain fatty-acyl-CoA metabolic process"/>
    <property type="evidence" value="ECO:0007669"/>
    <property type="project" value="TreeGrafter"/>
</dbReference>
<dbReference type="InterPro" id="IPR036291">
    <property type="entry name" value="NAD(P)-bd_dom_sf"/>
</dbReference>
<organism evidence="7 8">
    <name type="scientific">Rhododendron williamsianum</name>
    <dbReference type="NCBI Taxonomy" id="262921"/>
    <lineage>
        <taxon>Eukaryota</taxon>
        <taxon>Viridiplantae</taxon>
        <taxon>Streptophyta</taxon>
        <taxon>Embryophyta</taxon>
        <taxon>Tracheophyta</taxon>
        <taxon>Spermatophyta</taxon>
        <taxon>Magnoliopsida</taxon>
        <taxon>eudicotyledons</taxon>
        <taxon>Gunneridae</taxon>
        <taxon>Pentapetalae</taxon>
        <taxon>asterids</taxon>
        <taxon>Ericales</taxon>
        <taxon>Ericaceae</taxon>
        <taxon>Ericoideae</taxon>
        <taxon>Rhodoreae</taxon>
        <taxon>Rhododendron</taxon>
    </lineage>
</organism>
<keyword evidence="8" id="KW-1185">Reference proteome</keyword>
<dbReference type="EMBL" id="QEFC01000282">
    <property type="protein sequence ID" value="KAE9465290.1"/>
    <property type="molecule type" value="Genomic_DNA"/>
</dbReference>
<evidence type="ECO:0000256" key="4">
    <source>
        <dbReference type="RuleBase" id="RU363097"/>
    </source>
</evidence>
<sequence length="294" mass="32789">MFSTTILLENEEDMEGMSIHSTENKDSLLKGKHTGWQDTYVFTKAMGEMLIDSMRGEIPVVIIRPSVIESTYREPFPGWMEGNSVVLGKGQLTGFLVDPNGVLDVVPADMVVNATLAAIAKHGSAGKPESNVYQIASSVVNPLVFQDLASLLHQHFESAPCVDPKGRPVRVPTMKLFGSMEDFSSHLWRDAIERTGLNSTSSNVPNGTKSKKLENICRKIVEQAKYLASIYQPYTFYGGRFDNSNTERLMECMSEEEREEFGFDVGNIDWKDYISNVHIPGLRRHVMKGRGMCG</sequence>
<accession>A0A6A4M506</accession>
<comment type="caution">
    <text evidence="7">The sequence shown here is derived from an EMBL/GenBank/DDBJ whole genome shotgun (WGS) entry which is preliminary data.</text>
</comment>
<comment type="similarity">
    <text evidence="1 4">Belongs to the fatty acyl-CoA reductase family.</text>
</comment>
<proteinExistence type="inferred from homology"/>
<dbReference type="InterPro" id="IPR026055">
    <property type="entry name" value="FAR"/>
</dbReference>
<keyword evidence="3 4" id="KW-0443">Lipid metabolism</keyword>
<keyword evidence="4" id="KW-0560">Oxidoreductase</keyword>
<comment type="function">
    <text evidence="4">Catalyzes the reduction of fatty acyl-CoA to fatty alcohols.</text>
</comment>
<dbReference type="PANTHER" id="PTHR11011:SF45">
    <property type="entry name" value="FATTY ACYL-COA REDUCTASE CG8306-RELATED"/>
    <property type="match status" value="1"/>
</dbReference>
<evidence type="ECO:0000313" key="8">
    <source>
        <dbReference type="Proteomes" id="UP000428333"/>
    </source>
</evidence>
<dbReference type="PANTHER" id="PTHR11011">
    <property type="entry name" value="MALE STERILITY PROTEIN 2-RELATED"/>
    <property type="match status" value="1"/>
</dbReference>
<evidence type="ECO:0000256" key="2">
    <source>
        <dbReference type="ARBA" id="ARBA00022516"/>
    </source>
</evidence>
<evidence type="ECO:0000259" key="5">
    <source>
        <dbReference type="Pfam" id="PF03015"/>
    </source>
</evidence>
<evidence type="ECO:0000313" key="7">
    <source>
        <dbReference type="EMBL" id="KAE9465290.1"/>
    </source>
</evidence>
<dbReference type="AlphaFoldDB" id="A0A6A4M506"/>
<dbReference type="GO" id="GO:0102965">
    <property type="term" value="F:alcohol-forming long-chain fatty acyl-CoA reductase activity"/>
    <property type="evidence" value="ECO:0007669"/>
    <property type="project" value="UniProtKB-EC"/>
</dbReference>
<feature type="domain" description="Thioester reductase (TE)" evidence="6">
    <location>
        <begin position="9"/>
        <end position="115"/>
    </location>
</feature>
<evidence type="ECO:0000256" key="1">
    <source>
        <dbReference type="ARBA" id="ARBA00005928"/>
    </source>
</evidence>
<protein>
    <recommendedName>
        <fullName evidence="4">Fatty acyl-CoA reductase</fullName>
        <ecNumber evidence="4">1.2.1.84</ecNumber>
    </recommendedName>
</protein>
<dbReference type="GO" id="GO:0080019">
    <property type="term" value="F:alcohol-forming very long-chain fatty acyl-CoA reductase activity"/>
    <property type="evidence" value="ECO:0007669"/>
    <property type="project" value="InterPro"/>
</dbReference>
<dbReference type="GO" id="GO:0010345">
    <property type="term" value="P:suberin biosynthetic process"/>
    <property type="evidence" value="ECO:0007669"/>
    <property type="project" value="TreeGrafter"/>
</dbReference>
<comment type="catalytic activity">
    <reaction evidence="4">
        <text>a long-chain fatty acyl-CoA + 2 NADPH + 2 H(+) = a long-chain primary fatty alcohol + 2 NADP(+) + CoA</text>
        <dbReference type="Rhea" id="RHEA:52716"/>
        <dbReference type="ChEBI" id="CHEBI:15378"/>
        <dbReference type="ChEBI" id="CHEBI:57287"/>
        <dbReference type="ChEBI" id="CHEBI:57783"/>
        <dbReference type="ChEBI" id="CHEBI:58349"/>
        <dbReference type="ChEBI" id="CHEBI:77396"/>
        <dbReference type="ChEBI" id="CHEBI:83139"/>
        <dbReference type="EC" id="1.2.1.84"/>
    </reaction>
</comment>
<dbReference type="Pfam" id="PF07993">
    <property type="entry name" value="NAD_binding_4"/>
    <property type="match status" value="1"/>
</dbReference>
<evidence type="ECO:0000256" key="3">
    <source>
        <dbReference type="ARBA" id="ARBA00023098"/>
    </source>
</evidence>